<dbReference type="Proteomes" id="UP001420932">
    <property type="component" value="Unassembled WGS sequence"/>
</dbReference>
<feature type="chain" id="PRO_5042948786" evidence="1">
    <location>
        <begin position="23"/>
        <end position="110"/>
    </location>
</feature>
<dbReference type="EMBL" id="JBBNAF010000011">
    <property type="protein sequence ID" value="KAK9099233.1"/>
    <property type="molecule type" value="Genomic_DNA"/>
</dbReference>
<evidence type="ECO:0000256" key="1">
    <source>
        <dbReference type="SAM" id="SignalP"/>
    </source>
</evidence>
<keyword evidence="1" id="KW-0732">Signal</keyword>
<comment type="caution">
    <text evidence="2">The sequence shown here is derived from an EMBL/GenBank/DDBJ whole genome shotgun (WGS) entry which is preliminary data.</text>
</comment>
<keyword evidence="3" id="KW-1185">Reference proteome</keyword>
<protein>
    <submittedName>
        <fullName evidence="2">Uncharacterized protein</fullName>
    </submittedName>
</protein>
<organism evidence="2 3">
    <name type="scientific">Stephania yunnanensis</name>
    <dbReference type="NCBI Taxonomy" id="152371"/>
    <lineage>
        <taxon>Eukaryota</taxon>
        <taxon>Viridiplantae</taxon>
        <taxon>Streptophyta</taxon>
        <taxon>Embryophyta</taxon>
        <taxon>Tracheophyta</taxon>
        <taxon>Spermatophyta</taxon>
        <taxon>Magnoliopsida</taxon>
        <taxon>Ranunculales</taxon>
        <taxon>Menispermaceae</taxon>
        <taxon>Menispermoideae</taxon>
        <taxon>Cissampelideae</taxon>
        <taxon>Stephania</taxon>
    </lineage>
</organism>
<gene>
    <name evidence="2" type="ORF">Syun_026278</name>
</gene>
<evidence type="ECO:0000313" key="3">
    <source>
        <dbReference type="Proteomes" id="UP001420932"/>
    </source>
</evidence>
<accession>A0AAP0F0B6</accession>
<feature type="signal peptide" evidence="1">
    <location>
        <begin position="1"/>
        <end position="22"/>
    </location>
</feature>
<sequence length="110" mass="12291">MKMRLAYCFITVLLIFFSSLSSFVISLSDSCNSVLNLNGSVPFDTTNLYCLSVWQAQDYILKFMQNGPSLWSFVLSAPYTNAYVAIKVFRRAGGCLVLVLWLDGVAVIEL</sequence>
<proteinExistence type="predicted"/>
<evidence type="ECO:0000313" key="2">
    <source>
        <dbReference type="EMBL" id="KAK9099233.1"/>
    </source>
</evidence>
<reference evidence="2 3" key="1">
    <citation type="submission" date="2024-01" db="EMBL/GenBank/DDBJ databases">
        <title>Genome assemblies of Stephania.</title>
        <authorList>
            <person name="Yang L."/>
        </authorList>
    </citation>
    <scope>NUCLEOTIDE SEQUENCE [LARGE SCALE GENOMIC DNA]</scope>
    <source>
        <strain evidence="2">YNDBR</strain>
        <tissue evidence="2">Leaf</tissue>
    </source>
</reference>
<name>A0AAP0F0B6_9MAGN</name>
<dbReference type="AlphaFoldDB" id="A0AAP0F0B6"/>